<gene>
    <name evidence="2" type="ORF">C493_05225</name>
</gene>
<dbReference type="EMBL" id="AOHZ01000030">
    <property type="protein sequence ID" value="ELY59025.1"/>
    <property type="molecule type" value="Genomic_DNA"/>
</dbReference>
<proteinExistence type="predicted"/>
<dbReference type="InterPro" id="IPR006016">
    <property type="entry name" value="UspA"/>
</dbReference>
<comment type="caution">
    <text evidence="2">The sequence shown here is derived from an EMBL/GenBank/DDBJ whole genome shotgun (WGS) entry which is preliminary data.</text>
</comment>
<dbReference type="Proteomes" id="UP000011602">
    <property type="component" value="Unassembled WGS sequence"/>
</dbReference>
<feature type="domain" description="UspA" evidence="1">
    <location>
        <begin position="2"/>
        <end position="137"/>
    </location>
</feature>
<dbReference type="eggNOG" id="arCOG03050">
    <property type="taxonomic scope" value="Archaea"/>
</dbReference>
<dbReference type="Pfam" id="PF00582">
    <property type="entry name" value="Usp"/>
    <property type="match status" value="1"/>
</dbReference>
<sequence>MHTALVVLTEESADEQLLAAAKRYATGTDTELLVCTFVDRQEYQREARTDARDGNQVSTLEMIESDAEAEAESVASQAFEGTDISYTALGAAGELPERIIELANERDCDHVFVTGRNRSPTGKALFGDVAQTVLLRFDGATTVTTK</sequence>
<dbReference type="RefSeq" id="WP_007258348.1">
    <property type="nucleotide sequence ID" value="NZ_AOHZ01000030.1"/>
</dbReference>
<name>L9XBE5_9EURY</name>
<dbReference type="SUPFAM" id="SSF52402">
    <property type="entry name" value="Adenine nucleotide alpha hydrolases-like"/>
    <property type="match status" value="1"/>
</dbReference>
<evidence type="ECO:0000313" key="2">
    <source>
        <dbReference type="EMBL" id="ELY59025.1"/>
    </source>
</evidence>
<protein>
    <submittedName>
        <fullName evidence="2">UspA domain-containing protein</fullName>
    </submittedName>
</protein>
<dbReference type="PATRIC" id="fig|1227499.3.peg.1063"/>
<reference evidence="2 3" key="1">
    <citation type="journal article" date="2014" name="PLoS Genet.">
        <title>Phylogenetically driven sequencing of extremely halophilic archaea reveals strategies for static and dynamic osmo-response.</title>
        <authorList>
            <person name="Becker E.A."/>
            <person name="Seitzer P.M."/>
            <person name="Tritt A."/>
            <person name="Larsen D."/>
            <person name="Krusor M."/>
            <person name="Yao A.I."/>
            <person name="Wu D."/>
            <person name="Madern D."/>
            <person name="Eisen J.A."/>
            <person name="Darling A.E."/>
            <person name="Facciotti M.T."/>
        </authorList>
    </citation>
    <scope>NUCLEOTIDE SEQUENCE [LARGE SCALE GENOMIC DNA]</scope>
    <source>
        <strain evidence="2 3">JCM 12255</strain>
    </source>
</reference>
<dbReference type="InterPro" id="IPR014729">
    <property type="entry name" value="Rossmann-like_a/b/a_fold"/>
</dbReference>
<evidence type="ECO:0000313" key="3">
    <source>
        <dbReference type="Proteomes" id="UP000011602"/>
    </source>
</evidence>
<accession>L9XBE5</accession>
<keyword evidence="3" id="KW-1185">Reference proteome</keyword>
<organism evidence="2 3">
    <name type="scientific">Natronolimnohabitans innermongolicus JCM 12255</name>
    <dbReference type="NCBI Taxonomy" id="1227499"/>
    <lineage>
        <taxon>Archaea</taxon>
        <taxon>Methanobacteriati</taxon>
        <taxon>Methanobacteriota</taxon>
        <taxon>Stenosarchaea group</taxon>
        <taxon>Halobacteria</taxon>
        <taxon>Halobacteriales</taxon>
        <taxon>Natrialbaceae</taxon>
        <taxon>Natronolimnohabitans</taxon>
    </lineage>
</organism>
<dbReference type="OrthoDB" id="342236at2157"/>
<evidence type="ECO:0000259" key="1">
    <source>
        <dbReference type="Pfam" id="PF00582"/>
    </source>
</evidence>
<dbReference type="AlphaFoldDB" id="L9XBE5"/>
<dbReference type="Gene3D" id="3.40.50.620">
    <property type="entry name" value="HUPs"/>
    <property type="match status" value="1"/>
</dbReference>